<evidence type="ECO:0000256" key="2">
    <source>
        <dbReference type="ARBA" id="ARBA00022692"/>
    </source>
</evidence>
<evidence type="ECO:0000313" key="7">
    <source>
        <dbReference type="Proteomes" id="UP000000374"/>
    </source>
</evidence>
<evidence type="ECO:0000256" key="5">
    <source>
        <dbReference type="SAM" id="Phobius"/>
    </source>
</evidence>
<dbReference type="Proteomes" id="UP000000374">
    <property type="component" value="Chromosome"/>
</dbReference>
<keyword evidence="7" id="KW-1185">Reference proteome</keyword>
<evidence type="ECO:0000256" key="1">
    <source>
        <dbReference type="ARBA" id="ARBA00004141"/>
    </source>
</evidence>
<organism evidence="6 7">
    <name type="scientific">Verminephrobacter eiseniae (strain EF01-2)</name>
    <dbReference type="NCBI Taxonomy" id="391735"/>
    <lineage>
        <taxon>Bacteria</taxon>
        <taxon>Pseudomonadati</taxon>
        <taxon>Pseudomonadota</taxon>
        <taxon>Betaproteobacteria</taxon>
        <taxon>Burkholderiales</taxon>
        <taxon>Comamonadaceae</taxon>
        <taxon>Verminephrobacter</taxon>
    </lineage>
</organism>
<feature type="transmembrane region" description="Helical" evidence="5">
    <location>
        <begin position="78"/>
        <end position="111"/>
    </location>
</feature>
<keyword evidence="3 5" id="KW-1133">Transmembrane helix</keyword>
<dbReference type="HOGENOM" id="CLU_069319_0_0_4"/>
<name>A1WMN0_VEREI</name>
<dbReference type="OrthoDB" id="8565703at2"/>
<dbReference type="AlphaFoldDB" id="A1WMN0"/>
<evidence type="ECO:0000313" key="6">
    <source>
        <dbReference type="EMBL" id="ABM58887.1"/>
    </source>
</evidence>
<comment type="subcellular location">
    <subcellularLocation>
        <location evidence="1">Membrane</location>
        <topology evidence="1">Multi-pass membrane protein</topology>
    </subcellularLocation>
</comment>
<feature type="transmembrane region" description="Helical" evidence="5">
    <location>
        <begin position="224"/>
        <end position="249"/>
    </location>
</feature>
<keyword evidence="4 5" id="KW-0472">Membrane</keyword>
<sequence>MQLLLDSFWRAGAYCLRPRVIALSLLPLLLIAVLALGGGYFYWDAAVQGMRSLLDASVMGLIWNWWQGTGLGDPRSVMAQMMVILAAAPLLVLVSLLIVALLMTPALVALVAQRRFPQLERKRGGSFIASVAWSLGSTVLALLALLVSIPLWLVPPLVLIVPPLIWGWLTYRVMAFDALAGHASKQERQEILRRHRTSLLGIGILTGYLGAAPSILWASGVVFAAAFFVLVPLAIWGYTLIFAFSSLWFTHYGLAALQSLRAEANDATPAA</sequence>
<feature type="transmembrane region" description="Helical" evidence="5">
    <location>
        <begin position="131"/>
        <end position="153"/>
    </location>
</feature>
<protein>
    <submittedName>
        <fullName evidence="6">Putative transmembrane protein</fullName>
    </submittedName>
</protein>
<evidence type="ECO:0000256" key="3">
    <source>
        <dbReference type="ARBA" id="ARBA00022989"/>
    </source>
</evidence>
<gene>
    <name evidence="6" type="ordered locus">Veis_3156</name>
</gene>
<feature type="transmembrane region" description="Helical" evidence="5">
    <location>
        <begin position="159"/>
        <end position="179"/>
    </location>
</feature>
<dbReference type="GeneID" id="76461608"/>
<reference evidence="7" key="1">
    <citation type="submission" date="2006-12" db="EMBL/GenBank/DDBJ databases">
        <title>Complete sequence of chromosome 1 of Verminephrobacter eiseniae EF01-2.</title>
        <authorList>
            <person name="Copeland A."/>
            <person name="Lucas S."/>
            <person name="Lapidus A."/>
            <person name="Barry K."/>
            <person name="Detter J.C."/>
            <person name="Glavina del Rio T."/>
            <person name="Dalin E."/>
            <person name="Tice H."/>
            <person name="Pitluck S."/>
            <person name="Chertkov O."/>
            <person name="Brettin T."/>
            <person name="Bruce D."/>
            <person name="Han C."/>
            <person name="Tapia R."/>
            <person name="Gilna P."/>
            <person name="Schmutz J."/>
            <person name="Larimer F."/>
            <person name="Land M."/>
            <person name="Hauser L."/>
            <person name="Kyrpides N."/>
            <person name="Kim E."/>
            <person name="Stahl D."/>
            <person name="Richardson P."/>
        </authorList>
    </citation>
    <scope>NUCLEOTIDE SEQUENCE [LARGE SCALE GENOMIC DNA]</scope>
    <source>
        <strain evidence="7">EF01-2</strain>
    </source>
</reference>
<dbReference type="STRING" id="391735.Veis_3156"/>
<evidence type="ECO:0000256" key="4">
    <source>
        <dbReference type="ARBA" id="ARBA00023136"/>
    </source>
</evidence>
<keyword evidence="2 5" id="KW-0812">Transmembrane</keyword>
<dbReference type="KEGG" id="vei:Veis_3156"/>
<feature type="transmembrane region" description="Helical" evidence="5">
    <location>
        <begin position="199"/>
        <end position="218"/>
    </location>
</feature>
<proteinExistence type="predicted"/>
<dbReference type="Pfam" id="PF07264">
    <property type="entry name" value="EI24"/>
    <property type="match status" value="1"/>
</dbReference>
<dbReference type="EMBL" id="CP000542">
    <property type="protein sequence ID" value="ABM58887.1"/>
    <property type="molecule type" value="Genomic_DNA"/>
</dbReference>
<dbReference type="InterPro" id="IPR059112">
    <property type="entry name" value="CysZ/EI24"/>
</dbReference>
<feature type="transmembrane region" description="Helical" evidence="5">
    <location>
        <begin position="20"/>
        <end position="43"/>
    </location>
</feature>
<accession>A1WMN0</accession>
<dbReference type="RefSeq" id="WP_011810880.1">
    <property type="nucleotide sequence ID" value="NC_008786.1"/>
</dbReference>
<dbReference type="eggNOG" id="COG2981">
    <property type="taxonomic scope" value="Bacteria"/>
</dbReference>